<dbReference type="Gene3D" id="3.40.50.150">
    <property type="entry name" value="Vaccinia Virus protein VP39"/>
    <property type="match status" value="1"/>
</dbReference>
<feature type="compositionally biased region" description="Basic and acidic residues" evidence="3">
    <location>
        <begin position="37"/>
        <end position="48"/>
    </location>
</feature>
<feature type="region of interest" description="Disordered" evidence="3">
    <location>
        <begin position="1"/>
        <end position="48"/>
    </location>
</feature>
<proteinExistence type="predicted"/>
<evidence type="ECO:0000256" key="3">
    <source>
        <dbReference type="SAM" id="MobiDB-lite"/>
    </source>
</evidence>
<dbReference type="GO" id="GO:0008168">
    <property type="term" value="F:methyltransferase activity"/>
    <property type="evidence" value="ECO:0007669"/>
    <property type="project" value="UniProtKB-KW"/>
</dbReference>
<dbReference type="SMR" id="J3NPQ5"/>
<reference evidence="5" key="5">
    <citation type="submission" date="2018-04" db="UniProtKB">
        <authorList>
            <consortium name="EnsemblFungi"/>
        </authorList>
    </citation>
    <scope>IDENTIFICATION</scope>
    <source>
        <strain evidence="5">R3-111a-1</strain>
    </source>
</reference>
<dbReference type="GO" id="GO:0005634">
    <property type="term" value="C:nucleus"/>
    <property type="evidence" value="ECO:0007669"/>
    <property type="project" value="TreeGrafter"/>
</dbReference>
<dbReference type="EMBL" id="GL385396">
    <property type="protein sequence ID" value="EJT78160.1"/>
    <property type="molecule type" value="Genomic_DNA"/>
</dbReference>
<evidence type="ECO:0000313" key="4">
    <source>
        <dbReference type="EMBL" id="EJT78160.1"/>
    </source>
</evidence>
<sequence>MDRENKKRKWEGNDDGPSACPQPPASEDAAQEPSGTKGDDRIAPKSQSRDDTYYKNLYAFEVNFDQLAVEDSAFAAVLKKPGQLDFTDPVSVVQLTKSTLKRDFGLHIELPADRLCPPVHNRHNYILWLKELLDSSSYDKPGGRLSGLDIGTGASCIYPLLGCTQRPWEFIATDLDEKSLAWAAENVKRNGLEHRIRLVRRHRPTDPLIPLDELGVDAVDFVMTNPPFYESPDELRHLAGNKARPPPSACTGAPVEMVCDGGEVGFVGRMLDESLALRGRARWYTAMLGKLSSLEVLVGRLRGGAGVAAARGGNYAVAEFVQGARTRRWAVAWTFGPMRPSQAAARGSVAELKWNKVPLPVEVEAEVAAVAVGDAGAAAEFLDGLMRSLDLESWDWDGRALRGVGRTRQNVWSRLWRRKQARKMAGKLTDADVADADAGKEAELPMFGFEVSVVVGLGGGFVLCRWREGHDQGIFTSICGFLKTKLEGIGKGAGVVS</sequence>
<dbReference type="Proteomes" id="UP000006039">
    <property type="component" value="Unassembled WGS sequence"/>
</dbReference>
<evidence type="ECO:0000256" key="2">
    <source>
        <dbReference type="ARBA" id="ARBA00022679"/>
    </source>
</evidence>
<reference evidence="4" key="2">
    <citation type="submission" date="2010-07" db="EMBL/GenBank/DDBJ databases">
        <authorList>
            <consortium name="The Broad Institute Genome Sequencing Platform"/>
            <consortium name="Broad Institute Genome Sequencing Center for Infectious Disease"/>
            <person name="Ma L.-J."/>
            <person name="Dead R."/>
            <person name="Young S."/>
            <person name="Zeng Q."/>
            <person name="Koehrsen M."/>
            <person name="Alvarado L."/>
            <person name="Berlin A."/>
            <person name="Chapman S.B."/>
            <person name="Chen Z."/>
            <person name="Freedman E."/>
            <person name="Gellesch M."/>
            <person name="Goldberg J."/>
            <person name="Griggs A."/>
            <person name="Gujja S."/>
            <person name="Heilman E.R."/>
            <person name="Heiman D."/>
            <person name="Hepburn T."/>
            <person name="Howarth C."/>
            <person name="Jen D."/>
            <person name="Larson L."/>
            <person name="Mehta T."/>
            <person name="Neiman D."/>
            <person name="Pearson M."/>
            <person name="Roberts A."/>
            <person name="Saif S."/>
            <person name="Shea T."/>
            <person name="Shenoy N."/>
            <person name="Sisk P."/>
            <person name="Stolte C."/>
            <person name="Sykes S."/>
            <person name="Walk T."/>
            <person name="White J."/>
            <person name="Yandava C."/>
            <person name="Haas B."/>
            <person name="Nusbaum C."/>
            <person name="Birren B."/>
        </authorList>
    </citation>
    <scope>NUCLEOTIDE SEQUENCE</scope>
    <source>
        <strain evidence="4">R3-111a-1</strain>
    </source>
</reference>
<accession>J3NPQ5</accession>
<keyword evidence="2" id="KW-0808">Transferase</keyword>
<dbReference type="EnsemblFungi" id="EJT78160">
    <property type="protein sequence ID" value="EJT78160"/>
    <property type="gene ID" value="GGTG_03262"/>
</dbReference>
<dbReference type="GO" id="GO:0070475">
    <property type="term" value="P:rRNA base methylation"/>
    <property type="evidence" value="ECO:0007669"/>
    <property type="project" value="TreeGrafter"/>
</dbReference>
<dbReference type="PANTHER" id="PTHR13393:SF0">
    <property type="entry name" value="RNA N6-ADENOSINE-METHYLTRANSFERASE METTL16"/>
    <property type="match status" value="1"/>
</dbReference>
<reference evidence="6" key="1">
    <citation type="submission" date="2010-07" db="EMBL/GenBank/DDBJ databases">
        <title>The genome sequence of Gaeumannomyces graminis var. tritici strain R3-111a-1.</title>
        <authorList>
            <consortium name="The Broad Institute Genome Sequencing Platform"/>
            <person name="Ma L.-J."/>
            <person name="Dead R."/>
            <person name="Young S."/>
            <person name="Zeng Q."/>
            <person name="Koehrsen M."/>
            <person name="Alvarado L."/>
            <person name="Berlin A."/>
            <person name="Chapman S.B."/>
            <person name="Chen Z."/>
            <person name="Freedman E."/>
            <person name="Gellesch M."/>
            <person name="Goldberg J."/>
            <person name="Griggs A."/>
            <person name="Gujja S."/>
            <person name="Heilman E.R."/>
            <person name="Heiman D."/>
            <person name="Hepburn T."/>
            <person name="Howarth C."/>
            <person name="Jen D."/>
            <person name="Larson L."/>
            <person name="Mehta T."/>
            <person name="Neiman D."/>
            <person name="Pearson M."/>
            <person name="Roberts A."/>
            <person name="Saif S."/>
            <person name="Shea T."/>
            <person name="Shenoy N."/>
            <person name="Sisk P."/>
            <person name="Stolte C."/>
            <person name="Sykes S."/>
            <person name="Walk T."/>
            <person name="White J."/>
            <person name="Yandava C."/>
            <person name="Haas B."/>
            <person name="Nusbaum C."/>
            <person name="Birren B."/>
        </authorList>
    </citation>
    <scope>NUCLEOTIDE SEQUENCE [LARGE SCALE GENOMIC DNA]</scope>
    <source>
        <strain evidence="6">R3-111a-1</strain>
    </source>
</reference>
<dbReference type="CDD" id="cd02440">
    <property type="entry name" value="AdoMet_MTases"/>
    <property type="match status" value="1"/>
</dbReference>
<dbReference type="Pfam" id="PF05971">
    <property type="entry name" value="Methyltransf_10"/>
    <property type="match status" value="1"/>
</dbReference>
<keyword evidence="1" id="KW-0489">Methyltransferase</keyword>
<dbReference type="OrthoDB" id="514248at2759"/>
<name>J3NPQ5_GAET3</name>
<dbReference type="VEuPathDB" id="FungiDB:GGTG_03262"/>
<dbReference type="AlphaFoldDB" id="J3NPQ5"/>
<evidence type="ECO:0000313" key="6">
    <source>
        <dbReference type="Proteomes" id="UP000006039"/>
    </source>
</evidence>
<reference evidence="5" key="4">
    <citation type="journal article" date="2015" name="G3 (Bethesda)">
        <title>Genome sequences of three phytopathogenic species of the Magnaporthaceae family of fungi.</title>
        <authorList>
            <person name="Okagaki L.H."/>
            <person name="Nunes C.C."/>
            <person name="Sailsbery J."/>
            <person name="Clay B."/>
            <person name="Brown D."/>
            <person name="John T."/>
            <person name="Oh Y."/>
            <person name="Young N."/>
            <person name="Fitzgerald M."/>
            <person name="Haas B.J."/>
            <person name="Zeng Q."/>
            <person name="Young S."/>
            <person name="Adiconis X."/>
            <person name="Fan L."/>
            <person name="Levin J.Z."/>
            <person name="Mitchell T.K."/>
            <person name="Okubara P.A."/>
            <person name="Farman M.L."/>
            <person name="Kohn L.M."/>
            <person name="Birren B."/>
            <person name="Ma L.-J."/>
            <person name="Dean R.A."/>
        </authorList>
    </citation>
    <scope>NUCLEOTIDE SEQUENCE</scope>
    <source>
        <strain evidence="5">R3-111a-1</strain>
    </source>
</reference>
<dbReference type="InterPro" id="IPR010286">
    <property type="entry name" value="METTL16/RlmF"/>
</dbReference>
<evidence type="ECO:0000313" key="5">
    <source>
        <dbReference type="EnsemblFungi" id="EJT78160"/>
    </source>
</evidence>
<gene>
    <name evidence="5" type="primary">20343720</name>
    <name evidence="4" type="ORF">GGTG_03262</name>
</gene>
<dbReference type="SUPFAM" id="SSF53335">
    <property type="entry name" value="S-adenosyl-L-methionine-dependent methyltransferases"/>
    <property type="match status" value="1"/>
</dbReference>
<reference evidence="4" key="3">
    <citation type="submission" date="2010-09" db="EMBL/GenBank/DDBJ databases">
        <title>Annotation of Gaeumannomyces graminis var. tritici R3-111a-1.</title>
        <authorList>
            <consortium name="The Broad Institute Genome Sequencing Platform"/>
            <person name="Ma L.-J."/>
            <person name="Dead R."/>
            <person name="Young S.K."/>
            <person name="Zeng Q."/>
            <person name="Gargeya S."/>
            <person name="Fitzgerald M."/>
            <person name="Haas B."/>
            <person name="Abouelleil A."/>
            <person name="Alvarado L."/>
            <person name="Arachchi H.M."/>
            <person name="Berlin A."/>
            <person name="Brown A."/>
            <person name="Chapman S.B."/>
            <person name="Chen Z."/>
            <person name="Dunbar C."/>
            <person name="Freedman E."/>
            <person name="Gearin G."/>
            <person name="Gellesch M."/>
            <person name="Goldberg J."/>
            <person name="Griggs A."/>
            <person name="Gujja S."/>
            <person name="Heiman D."/>
            <person name="Howarth C."/>
            <person name="Larson L."/>
            <person name="Lui A."/>
            <person name="MacDonald P.J.P."/>
            <person name="Mehta T."/>
            <person name="Montmayeur A."/>
            <person name="Murphy C."/>
            <person name="Neiman D."/>
            <person name="Pearson M."/>
            <person name="Priest M."/>
            <person name="Roberts A."/>
            <person name="Saif S."/>
            <person name="Shea T."/>
            <person name="Shenoy N."/>
            <person name="Sisk P."/>
            <person name="Stolte C."/>
            <person name="Sykes S."/>
            <person name="Yandava C."/>
            <person name="Wortman J."/>
            <person name="Nusbaum C."/>
            <person name="Birren B."/>
        </authorList>
    </citation>
    <scope>NUCLEOTIDE SEQUENCE</scope>
    <source>
        <strain evidence="4">R3-111a-1</strain>
    </source>
</reference>
<keyword evidence="6" id="KW-1185">Reference proteome</keyword>
<dbReference type="STRING" id="644352.J3NPQ5"/>
<organism evidence="4">
    <name type="scientific">Gaeumannomyces tritici (strain R3-111a-1)</name>
    <name type="common">Wheat and barley take-all root rot fungus</name>
    <name type="synonym">Gaeumannomyces graminis var. tritici</name>
    <dbReference type="NCBI Taxonomy" id="644352"/>
    <lineage>
        <taxon>Eukaryota</taxon>
        <taxon>Fungi</taxon>
        <taxon>Dikarya</taxon>
        <taxon>Ascomycota</taxon>
        <taxon>Pezizomycotina</taxon>
        <taxon>Sordariomycetes</taxon>
        <taxon>Sordariomycetidae</taxon>
        <taxon>Magnaporthales</taxon>
        <taxon>Magnaporthaceae</taxon>
        <taxon>Gaeumannomyces</taxon>
    </lineage>
</organism>
<dbReference type="InterPro" id="IPR029063">
    <property type="entry name" value="SAM-dependent_MTases_sf"/>
</dbReference>
<evidence type="ECO:0008006" key="7">
    <source>
        <dbReference type="Google" id="ProtNLM"/>
    </source>
</evidence>
<dbReference type="RefSeq" id="XP_009219305.1">
    <property type="nucleotide sequence ID" value="XM_009221041.1"/>
</dbReference>
<dbReference type="HOGENOM" id="CLU_027534_0_1_1"/>
<dbReference type="PANTHER" id="PTHR13393">
    <property type="entry name" value="SAM-DEPENDENT METHYLTRANSFERASE"/>
    <property type="match status" value="1"/>
</dbReference>
<dbReference type="eggNOG" id="KOG2912">
    <property type="taxonomic scope" value="Eukaryota"/>
</dbReference>
<dbReference type="GeneID" id="20343720"/>
<evidence type="ECO:0000256" key="1">
    <source>
        <dbReference type="ARBA" id="ARBA00022603"/>
    </source>
</evidence>
<protein>
    <recommendedName>
        <fullName evidence="7">U6 small nuclear RNA (adenine-(43)-N(6))-methyltransferase</fullName>
    </recommendedName>
</protein>